<evidence type="ECO:0000259" key="8">
    <source>
        <dbReference type="PROSITE" id="PS50016"/>
    </source>
</evidence>
<organism evidence="9 10">
    <name type="scientific">Arachis hypogaea</name>
    <name type="common">Peanut</name>
    <dbReference type="NCBI Taxonomy" id="3818"/>
    <lineage>
        <taxon>Eukaryota</taxon>
        <taxon>Viridiplantae</taxon>
        <taxon>Streptophyta</taxon>
        <taxon>Embryophyta</taxon>
        <taxon>Tracheophyta</taxon>
        <taxon>Spermatophyta</taxon>
        <taxon>Magnoliopsida</taxon>
        <taxon>eudicotyledons</taxon>
        <taxon>Gunneridae</taxon>
        <taxon>Pentapetalae</taxon>
        <taxon>rosids</taxon>
        <taxon>fabids</taxon>
        <taxon>Fabales</taxon>
        <taxon>Fabaceae</taxon>
        <taxon>Papilionoideae</taxon>
        <taxon>50 kb inversion clade</taxon>
        <taxon>dalbergioids sensu lato</taxon>
        <taxon>Dalbergieae</taxon>
        <taxon>Pterocarpus clade</taxon>
        <taxon>Arachis</taxon>
    </lineage>
</organism>
<dbReference type="InterPro" id="IPR019787">
    <property type="entry name" value="Znf_PHD-finger"/>
</dbReference>
<dbReference type="InterPro" id="IPR013083">
    <property type="entry name" value="Znf_RING/FYVE/PHD"/>
</dbReference>
<reference evidence="9 10" key="1">
    <citation type="submission" date="2019-01" db="EMBL/GenBank/DDBJ databases">
        <title>Sequencing of cultivated peanut Arachis hypogaea provides insights into genome evolution and oil improvement.</title>
        <authorList>
            <person name="Chen X."/>
        </authorList>
    </citation>
    <scope>NUCLEOTIDE SEQUENCE [LARGE SCALE GENOMIC DNA]</scope>
    <source>
        <strain evidence="10">cv. Fuhuasheng</strain>
        <tissue evidence="9">Leaves</tissue>
    </source>
</reference>
<keyword evidence="3 6" id="KW-0863">Zinc-finger</keyword>
<evidence type="ECO:0000256" key="3">
    <source>
        <dbReference type="ARBA" id="ARBA00022771"/>
    </source>
</evidence>
<proteinExistence type="predicted"/>
<comment type="subcellular location">
    <subcellularLocation>
        <location evidence="1">Nucleus</location>
    </subcellularLocation>
</comment>
<evidence type="ECO:0000256" key="2">
    <source>
        <dbReference type="ARBA" id="ARBA00022723"/>
    </source>
</evidence>
<dbReference type="Pfam" id="PF23209">
    <property type="entry name" value="IDM1_C"/>
    <property type="match status" value="1"/>
</dbReference>
<keyword evidence="2" id="KW-0479">Metal-binding</keyword>
<dbReference type="Pfam" id="PF23011">
    <property type="entry name" value="PHD-1st_NSD"/>
    <property type="match status" value="1"/>
</dbReference>
<dbReference type="InterPro" id="IPR056511">
    <property type="entry name" value="IDM1_C"/>
</dbReference>
<name>A0A445CR40_ARAHY</name>
<dbReference type="Proteomes" id="UP000289738">
    <property type="component" value="Chromosome A06"/>
</dbReference>
<dbReference type="SMART" id="SM00249">
    <property type="entry name" value="PHD"/>
    <property type="match status" value="2"/>
</dbReference>
<feature type="region of interest" description="Disordered" evidence="7">
    <location>
        <begin position="1"/>
        <end position="22"/>
    </location>
</feature>
<accession>A0A445CR40</accession>
<keyword evidence="10" id="KW-1185">Reference proteome</keyword>
<dbReference type="GO" id="GO:0042393">
    <property type="term" value="F:histone binding"/>
    <property type="evidence" value="ECO:0007669"/>
    <property type="project" value="TreeGrafter"/>
</dbReference>
<dbReference type="GO" id="GO:0045944">
    <property type="term" value="P:positive regulation of transcription by RNA polymerase II"/>
    <property type="evidence" value="ECO:0007669"/>
    <property type="project" value="TreeGrafter"/>
</dbReference>
<dbReference type="PROSITE" id="PS01359">
    <property type="entry name" value="ZF_PHD_1"/>
    <property type="match status" value="1"/>
</dbReference>
<dbReference type="PANTHER" id="PTHR47025">
    <property type="entry name" value="AUTOIMMUNE REGULATOR"/>
    <property type="match status" value="1"/>
</dbReference>
<evidence type="ECO:0000256" key="1">
    <source>
        <dbReference type="ARBA" id="ARBA00004123"/>
    </source>
</evidence>
<evidence type="ECO:0000256" key="6">
    <source>
        <dbReference type="PROSITE-ProRule" id="PRU00146"/>
    </source>
</evidence>
<dbReference type="STRING" id="3818.A0A445CR40"/>
<dbReference type="PROSITE" id="PS50016">
    <property type="entry name" value="ZF_PHD_2"/>
    <property type="match status" value="1"/>
</dbReference>
<sequence length="892" mass="99504">MDQSPLVPAEVPDFIGGGGGGSSNTRNVSMVNGYIVYTRANMGHRNLCNEISNTNESKKFRIREDVEPNAKLPMKENNGTKILAGKKNKCSEPKCELSVSMVRPFKRFTRRSAALEGKVVSNDVGGEVSGISRNKLEMKMSKKIVVNKTPMTVKELFHTGLLDGVSVVYMGGIKKVRYVCDFVKYDSVCGQQQILNRVQWSSGSGHAFLVLASGLRGVIRDLGILCSCSLCNERRIIPPSKFEVHACGQYRRAAEYICLENGKSLLDLSRTCRGVPLYDLEATVQNFLRSPHEEKHFTCKRCKGCFPFSCAARVGPICCYCVESRKSEDSSDKAVSKRVRSPRPMSVSNPSNAPELSIASENKRKRKKRTKSSKWANKSKSSKSASIPILPKTTTSWKMRKKGVFAIIYLLKLSGNSEILEVTSNAKCLSPQNKSQWKITKKDQRLHKLVFEENGLPDGTEVAYYARGKRLLEGFKMGSGIVCRCCDSEVSPSQFEAHAGCASRKKPYAYIYTSNGVSLHELAISLSKDRKYSATDNDDLCIVCWDGGNLLLCDGCPRAFHKECASLSSIPRGDWYCEFCQNMFQREKFVAYNSNAVAAGRVEGVDPIQAITNRCIRIVKDVEADLGACALCRGVDFSRSGFGPRTIILCDQCEKEYHVGCLREHKIAYLKELPVGKWLCCNDCTRIHSTLENLLVMGAERLPESLLGIIKKKQEEKGLEPLNDIDVRWKLLNGKIASRETRPLLLEAVSIFHECFSPIVDAISGRDFISAMVYGSYVVSVGMLRIFGKDIAELPLVATTNKDHGKGYFQTLFSCIERLLSFLNVKNLVLPAAEEAESIWTNKFGFSKMIPDQLISYRKNCHQMVTFKGTNMLHKTVPPCRIIPNQPWQSDI</sequence>
<dbReference type="EMBL" id="SDMP01000006">
    <property type="protein sequence ID" value="RYR53378.1"/>
    <property type="molecule type" value="Genomic_DNA"/>
</dbReference>
<comment type="caution">
    <text evidence="9">The sequence shown here is derived from an EMBL/GenBank/DDBJ whole genome shotgun (WGS) entry which is preliminary data.</text>
</comment>
<dbReference type="InterPro" id="IPR019786">
    <property type="entry name" value="Zinc_finger_PHD-type_CS"/>
</dbReference>
<dbReference type="SUPFAM" id="SSF57903">
    <property type="entry name" value="FYVE/PHD zinc finger"/>
    <property type="match status" value="2"/>
</dbReference>
<dbReference type="GO" id="GO:0005634">
    <property type="term" value="C:nucleus"/>
    <property type="evidence" value="ECO:0007669"/>
    <property type="project" value="UniProtKB-SubCell"/>
</dbReference>
<dbReference type="Pfam" id="PF16135">
    <property type="entry name" value="TDBD"/>
    <property type="match status" value="2"/>
</dbReference>
<feature type="domain" description="PHD-type" evidence="8">
    <location>
        <begin position="538"/>
        <end position="583"/>
    </location>
</feature>
<dbReference type="PANTHER" id="PTHR47025:SF28">
    <property type="entry name" value="ACYL-COA N-ACYLTRANSFERASE WITH RING_FYVE_PHD-TYPE ZINC FINGER DOMAIN-CONTAINING PROTEIN"/>
    <property type="match status" value="1"/>
</dbReference>
<dbReference type="InterPro" id="IPR059153">
    <property type="entry name" value="NSD_PHD-1st"/>
</dbReference>
<feature type="compositionally biased region" description="Basic residues" evidence="7">
    <location>
        <begin position="363"/>
        <end position="372"/>
    </location>
</feature>
<evidence type="ECO:0000256" key="7">
    <source>
        <dbReference type="SAM" id="MobiDB-lite"/>
    </source>
</evidence>
<dbReference type="InterPro" id="IPR032308">
    <property type="entry name" value="TDBD"/>
</dbReference>
<dbReference type="Gene3D" id="3.30.40.10">
    <property type="entry name" value="Zinc/RING finger domain, C3HC4 (zinc finger)"/>
    <property type="match status" value="2"/>
</dbReference>
<feature type="region of interest" description="Disordered" evidence="7">
    <location>
        <begin position="332"/>
        <end position="380"/>
    </location>
</feature>
<dbReference type="InterPro" id="IPR001965">
    <property type="entry name" value="Znf_PHD"/>
</dbReference>
<dbReference type="FunFam" id="3.30.40.10:FF:000494">
    <property type="entry name" value="Acyl-CoA N-acyltransferase with RING/FYVE/PHD-type zinc finger domain"/>
    <property type="match status" value="1"/>
</dbReference>
<gene>
    <name evidence="9" type="ORF">Ahy_A06g028453</name>
</gene>
<dbReference type="GO" id="GO:0008270">
    <property type="term" value="F:zinc ion binding"/>
    <property type="evidence" value="ECO:0007669"/>
    <property type="project" value="UniProtKB-KW"/>
</dbReference>
<dbReference type="InterPro" id="IPR011011">
    <property type="entry name" value="Znf_FYVE_PHD"/>
</dbReference>
<evidence type="ECO:0000256" key="5">
    <source>
        <dbReference type="ARBA" id="ARBA00023242"/>
    </source>
</evidence>
<keyword evidence="4" id="KW-0862">Zinc</keyword>
<protein>
    <recommendedName>
        <fullName evidence="8">PHD-type domain-containing protein</fullName>
    </recommendedName>
</protein>
<dbReference type="AlphaFoldDB" id="A0A445CR40"/>
<evidence type="ECO:0000256" key="4">
    <source>
        <dbReference type="ARBA" id="ARBA00022833"/>
    </source>
</evidence>
<dbReference type="GO" id="GO:0000977">
    <property type="term" value="F:RNA polymerase II transcription regulatory region sequence-specific DNA binding"/>
    <property type="evidence" value="ECO:0007669"/>
    <property type="project" value="TreeGrafter"/>
</dbReference>
<evidence type="ECO:0000313" key="9">
    <source>
        <dbReference type="EMBL" id="RYR53378.1"/>
    </source>
</evidence>
<dbReference type="CDD" id="cd15539">
    <property type="entry name" value="PHD1_AIRE"/>
    <property type="match status" value="1"/>
</dbReference>
<keyword evidence="5" id="KW-0539">Nucleus</keyword>
<evidence type="ECO:0000313" key="10">
    <source>
        <dbReference type="Proteomes" id="UP000289738"/>
    </source>
</evidence>
<dbReference type="GO" id="GO:0003682">
    <property type="term" value="F:chromatin binding"/>
    <property type="evidence" value="ECO:0007669"/>
    <property type="project" value="TreeGrafter"/>
</dbReference>